<feature type="transmembrane region" description="Helical" evidence="4">
    <location>
        <begin position="282"/>
        <end position="303"/>
    </location>
</feature>
<keyword evidence="1 3" id="KW-0807">Transducer</keyword>
<dbReference type="PROSITE" id="PS50111">
    <property type="entry name" value="CHEMOTAXIS_TRANSDUC_2"/>
    <property type="match status" value="1"/>
</dbReference>
<evidence type="ECO:0000313" key="7">
    <source>
        <dbReference type="EMBL" id="HGZ78919.1"/>
    </source>
</evidence>
<proteinExistence type="inferred from homology"/>
<dbReference type="CDD" id="cd11386">
    <property type="entry name" value="MCP_signal"/>
    <property type="match status" value="1"/>
</dbReference>
<dbReference type="Pfam" id="PF00015">
    <property type="entry name" value="MCPsignal"/>
    <property type="match status" value="1"/>
</dbReference>
<dbReference type="SUPFAM" id="SSF58104">
    <property type="entry name" value="Methyl-accepting chemotaxis protein (MCP) signaling domain"/>
    <property type="match status" value="1"/>
</dbReference>
<feature type="transmembrane region" description="Helical" evidence="4">
    <location>
        <begin position="21"/>
        <end position="43"/>
    </location>
</feature>
<dbReference type="PANTHER" id="PTHR32089">
    <property type="entry name" value="METHYL-ACCEPTING CHEMOTAXIS PROTEIN MCPB"/>
    <property type="match status" value="1"/>
</dbReference>
<keyword evidence="4" id="KW-0472">Membrane</keyword>
<evidence type="ECO:0000256" key="2">
    <source>
        <dbReference type="ARBA" id="ARBA00029447"/>
    </source>
</evidence>
<evidence type="ECO:0000256" key="4">
    <source>
        <dbReference type="SAM" id="Phobius"/>
    </source>
</evidence>
<dbReference type="EMBL" id="DTKQ01000025">
    <property type="protein sequence ID" value="HGZ78919.1"/>
    <property type="molecule type" value="Genomic_DNA"/>
</dbReference>
<accession>A0A832MML7</accession>
<dbReference type="CDD" id="cd06225">
    <property type="entry name" value="HAMP"/>
    <property type="match status" value="1"/>
</dbReference>
<dbReference type="AlphaFoldDB" id="A0A832MML7"/>
<keyword evidence="4" id="KW-1133">Transmembrane helix</keyword>
<organism evidence="7">
    <name type="scientific">Pseudothermotoga hypogea</name>
    <dbReference type="NCBI Taxonomy" id="57487"/>
    <lineage>
        <taxon>Bacteria</taxon>
        <taxon>Thermotogati</taxon>
        <taxon>Thermotogota</taxon>
        <taxon>Thermotogae</taxon>
        <taxon>Thermotogales</taxon>
        <taxon>Thermotogaceae</taxon>
        <taxon>Pseudothermotoga</taxon>
    </lineage>
</organism>
<evidence type="ECO:0000259" key="5">
    <source>
        <dbReference type="PROSITE" id="PS50111"/>
    </source>
</evidence>
<sequence>MMSERPISGRRGEGMRNIAARLILFIVPLIVVLLVIGNSLSYLRVSRTVGKLTSQNLERLVHSYALIVSSSLQSCMNVAESLANTPMLKPILNLAFENAALTLANFLSTEREKMPDYVRGCFVIVPDGRFVINGSEEIFVSEKLKEMLLSETRIGMDVVKELSEDHSLVVIVPVRAEDKLIAGAGVVFDLSVFDKLMKELSGDSLEVILSDEEMKIVSHSGNVERSRHLKELGYEFSSSLKKSKIGSRSVYLISSFIPKTNWSVHISSPAESIEAPMTSLRIYTIVLISIVSVVSVVAIFLVARWFGNRIKKLIPIFEAVRSGDLTASIFDRSRDEIGQICNLMTEVVGELKNLVSETKASAKLVFDVSNSVQGFIDKEKTVSQEFQDSFKSIDDRMKRVAAASEEVNASLEEISSFIQNLARESTRLLENSSKMKDQLKDGTSSISKISQSMEEGLKWSIQSRKNIEELVQSSNKIKQIASTIQNISEQTNLLALNAAIEAARAGENGRGFAVVAEEIRKLANQTKSSVSQIESILTEIEERVQRVVELTTKVGNVVEQVYNEQSSLTELLQGTISGLNQTMQTFESISSAVQQQAESIQEVSQALSEVSRNVSETSDETSNLSKLLTEQQQLIASLINSIGDLSSSVSRLQERLEIFKTG</sequence>
<dbReference type="Gene3D" id="6.10.340.10">
    <property type="match status" value="1"/>
</dbReference>
<dbReference type="InterPro" id="IPR004089">
    <property type="entry name" value="MCPsignal_dom"/>
</dbReference>
<dbReference type="GO" id="GO:0007165">
    <property type="term" value="P:signal transduction"/>
    <property type="evidence" value="ECO:0007669"/>
    <property type="project" value="UniProtKB-KW"/>
</dbReference>
<keyword evidence="4" id="KW-0812">Transmembrane</keyword>
<name>A0A832MML7_9THEM</name>
<feature type="domain" description="Methyl-accepting transducer" evidence="5">
    <location>
        <begin position="375"/>
        <end position="611"/>
    </location>
</feature>
<comment type="caution">
    <text evidence="7">The sequence shown here is derived from an EMBL/GenBank/DDBJ whole genome shotgun (WGS) entry which is preliminary data.</text>
</comment>
<dbReference type="GO" id="GO:0016020">
    <property type="term" value="C:membrane"/>
    <property type="evidence" value="ECO:0007669"/>
    <property type="project" value="InterPro"/>
</dbReference>
<protein>
    <submittedName>
        <fullName evidence="7">Methyl-accepting chemotaxis protein</fullName>
    </submittedName>
</protein>
<evidence type="ECO:0000259" key="6">
    <source>
        <dbReference type="PROSITE" id="PS50885"/>
    </source>
</evidence>
<evidence type="ECO:0000256" key="3">
    <source>
        <dbReference type="PROSITE-ProRule" id="PRU00284"/>
    </source>
</evidence>
<dbReference type="PANTHER" id="PTHR32089:SF112">
    <property type="entry name" value="LYSOZYME-LIKE PROTEIN-RELATED"/>
    <property type="match status" value="1"/>
</dbReference>
<gene>
    <name evidence="7" type="ORF">ENW55_02920</name>
</gene>
<dbReference type="PROSITE" id="PS50885">
    <property type="entry name" value="HAMP"/>
    <property type="match status" value="1"/>
</dbReference>
<evidence type="ECO:0000256" key="1">
    <source>
        <dbReference type="ARBA" id="ARBA00023224"/>
    </source>
</evidence>
<comment type="similarity">
    <text evidence="2">Belongs to the methyl-accepting chemotaxis (MCP) protein family.</text>
</comment>
<dbReference type="InterPro" id="IPR003660">
    <property type="entry name" value="HAMP_dom"/>
</dbReference>
<dbReference type="SMART" id="SM00283">
    <property type="entry name" value="MA"/>
    <property type="match status" value="1"/>
</dbReference>
<feature type="domain" description="HAMP" evidence="6">
    <location>
        <begin position="304"/>
        <end position="356"/>
    </location>
</feature>
<dbReference type="Gene3D" id="1.10.287.950">
    <property type="entry name" value="Methyl-accepting chemotaxis protein"/>
    <property type="match status" value="1"/>
</dbReference>
<reference evidence="7" key="1">
    <citation type="journal article" date="2020" name="mSystems">
        <title>Genome- and Community-Level Interaction Insights into Carbon Utilization and Element Cycling Functions of Hydrothermarchaeota in Hydrothermal Sediment.</title>
        <authorList>
            <person name="Zhou Z."/>
            <person name="Liu Y."/>
            <person name="Xu W."/>
            <person name="Pan J."/>
            <person name="Luo Z.H."/>
            <person name="Li M."/>
        </authorList>
    </citation>
    <scope>NUCLEOTIDE SEQUENCE [LARGE SCALE GENOMIC DNA]</scope>
    <source>
        <strain evidence="7">SpSt-86</strain>
    </source>
</reference>